<dbReference type="Proteomes" id="UP001451303">
    <property type="component" value="Unassembled WGS sequence"/>
</dbReference>
<keyword evidence="2" id="KW-1185">Reference proteome</keyword>
<proteinExistence type="predicted"/>
<organism evidence="1 2">
    <name type="scientific">Neurospora intermedia</name>
    <dbReference type="NCBI Taxonomy" id="5142"/>
    <lineage>
        <taxon>Eukaryota</taxon>
        <taxon>Fungi</taxon>
        <taxon>Dikarya</taxon>
        <taxon>Ascomycota</taxon>
        <taxon>Pezizomycotina</taxon>
        <taxon>Sordariomycetes</taxon>
        <taxon>Sordariomycetidae</taxon>
        <taxon>Sordariales</taxon>
        <taxon>Sordariaceae</taxon>
        <taxon>Neurospora</taxon>
    </lineage>
</organism>
<evidence type="ECO:0000313" key="1">
    <source>
        <dbReference type="EMBL" id="KAL0465009.1"/>
    </source>
</evidence>
<dbReference type="EMBL" id="JAVLET010000020">
    <property type="protein sequence ID" value="KAL0465009.1"/>
    <property type="molecule type" value="Genomic_DNA"/>
</dbReference>
<comment type="caution">
    <text evidence="1">The sequence shown here is derived from an EMBL/GenBank/DDBJ whole genome shotgun (WGS) entry which is preliminary data.</text>
</comment>
<protein>
    <submittedName>
        <fullName evidence="1">Uncharacterized protein</fullName>
    </submittedName>
</protein>
<accession>A0ABR3CX42</accession>
<name>A0ABR3CX42_NEUIN</name>
<gene>
    <name evidence="1" type="ORF">QR685DRAFT_576548</name>
</gene>
<sequence length="108" mass="12086">METQDLPKCRFARKSHMATSWYDFISVTEMSPTQVGSAQATSRMVLRFDPGSVSGVVHQWLSEADRSGLNPSRIPSRLVWSPPSTPDRLPETFGHLAQKLDILELEGE</sequence>
<evidence type="ECO:0000313" key="2">
    <source>
        <dbReference type="Proteomes" id="UP001451303"/>
    </source>
</evidence>
<reference evidence="1 2" key="1">
    <citation type="submission" date="2023-09" db="EMBL/GenBank/DDBJ databases">
        <title>Multi-omics analysis of a traditional fermented food reveals byproduct-associated fungal strains for waste-to-food upcycling.</title>
        <authorList>
            <consortium name="Lawrence Berkeley National Laboratory"/>
            <person name="Rekdal V.M."/>
            <person name="Villalobos-Escobedo J.M."/>
            <person name="Rodriguez-Valeron N."/>
            <person name="Garcia M.O."/>
            <person name="Vasquez D.P."/>
            <person name="Damayanti I."/>
            <person name="Sorensen P.M."/>
            <person name="Baidoo E.E."/>
            <person name="De Carvalho A.C."/>
            <person name="Riley R."/>
            <person name="Lipzen A."/>
            <person name="He G."/>
            <person name="Yan M."/>
            <person name="Haridas S."/>
            <person name="Daum C."/>
            <person name="Yoshinaga Y."/>
            <person name="Ng V."/>
            <person name="Grigoriev I.V."/>
            <person name="Munk R."/>
            <person name="Nuraida L."/>
            <person name="Wijaya C.H."/>
            <person name="Morales P.-C."/>
            <person name="Keasling J.D."/>
        </authorList>
    </citation>
    <scope>NUCLEOTIDE SEQUENCE [LARGE SCALE GENOMIC DNA]</scope>
    <source>
        <strain evidence="1 2">FGSC 2613</strain>
    </source>
</reference>